<organism evidence="4 5">
    <name type="scientific">Arthrobacter ginsengisoli</name>
    <dbReference type="NCBI Taxonomy" id="1356565"/>
    <lineage>
        <taxon>Bacteria</taxon>
        <taxon>Bacillati</taxon>
        <taxon>Actinomycetota</taxon>
        <taxon>Actinomycetes</taxon>
        <taxon>Micrococcales</taxon>
        <taxon>Micrococcaceae</taxon>
        <taxon>Arthrobacter</taxon>
    </lineage>
</organism>
<dbReference type="PANTHER" id="PTHR16943">
    <property type="entry name" value="2-METHYLCITRATE DEHYDRATASE-RELATED"/>
    <property type="match status" value="1"/>
</dbReference>
<evidence type="ECO:0000313" key="4">
    <source>
        <dbReference type="EMBL" id="MDR7083253.1"/>
    </source>
</evidence>
<dbReference type="Proteomes" id="UP001252243">
    <property type="component" value="Unassembled WGS sequence"/>
</dbReference>
<dbReference type="InterPro" id="IPR042188">
    <property type="entry name" value="MmgE/PrpD_sf_2"/>
</dbReference>
<dbReference type="EMBL" id="JAVDVQ010000010">
    <property type="protein sequence ID" value="MDR7083253.1"/>
    <property type="molecule type" value="Genomic_DNA"/>
</dbReference>
<protein>
    <submittedName>
        <fullName evidence="4">2-methylcitrate dehydratase PrpD</fullName>
    </submittedName>
</protein>
<dbReference type="InterPro" id="IPR042183">
    <property type="entry name" value="MmgE/PrpD_sf_1"/>
</dbReference>
<name>A0ABU1UDG8_9MICC</name>
<dbReference type="SUPFAM" id="SSF103378">
    <property type="entry name" value="2-methylcitrate dehydratase PrpD"/>
    <property type="match status" value="1"/>
</dbReference>
<gene>
    <name evidence="4" type="ORF">J2X01_002547</name>
</gene>
<dbReference type="InterPro" id="IPR036148">
    <property type="entry name" value="MmgE/PrpD_sf"/>
</dbReference>
<dbReference type="Gene3D" id="3.30.1330.120">
    <property type="entry name" value="2-methylcitrate dehydratase PrpD"/>
    <property type="match status" value="1"/>
</dbReference>
<reference evidence="4 5" key="1">
    <citation type="submission" date="2023-07" db="EMBL/GenBank/DDBJ databases">
        <title>Sorghum-associated microbial communities from plants grown in Nebraska, USA.</title>
        <authorList>
            <person name="Schachtman D."/>
        </authorList>
    </citation>
    <scope>NUCLEOTIDE SEQUENCE [LARGE SCALE GENOMIC DNA]</scope>
    <source>
        <strain evidence="4 5">BE167</strain>
    </source>
</reference>
<dbReference type="Pfam" id="PF19305">
    <property type="entry name" value="MmgE_PrpD_C"/>
    <property type="match status" value="1"/>
</dbReference>
<keyword evidence="5" id="KW-1185">Reference proteome</keyword>
<comment type="caution">
    <text evidence="4">The sequence shown here is derived from an EMBL/GenBank/DDBJ whole genome shotgun (WGS) entry which is preliminary data.</text>
</comment>
<accession>A0ABU1UDG8</accession>
<feature type="domain" description="MmgE/PrpD N-terminal" evidence="2">
    <location>
        <begin position="11"/>
        <end position="251"/>
    </location>
</feature>
<dbReference type="PANTHER" id="PTHR16943:SF8">
    <property type="entry name" value="2-METHYLCITRATE DEHYDRATASE"/>
    <property type="match status" value="1"/>
</dbReference>
<evidence type="ECO:0000256" key="1">
    <source>
        <dbReference type="ARBA" id="ARBA00006174"/>
    </source>
</evidence>
<dbReference type="Pfam" id="PF03972">
    <property type="entry name" value="MmgE_PrpD_N"/>
    <property type="match status" value="1"/>
</dbReference>
<sequence>MTEHRSEITAQLAAFISNASMESLPTSVTTRLKLHILDTLGCALAFADLPWSRNVWDYVRSRGAGGSASVLFYGVRMQPETAALANASFAHGFELDDTEMRTASHPGVVVVPAALSMAEHLGATGAQLLAAVAVGYETMIRVGVGGVGMTARGFQSTAMAGSFGAAAAAASLMRLDSDKTAHALGICASRAAGIAEYTISGGSVKRLHAGFAAQAGVEAAGLASAGATAPRQALEGRRGLYRAITDTPDPNAVTAGLGSDFLLLGTGFKPHSCCAAQHSVLDAVSDLQSEHAFTALDVSNVHVRQNPREFDSVGQIRRPADVISSQFSGAFGIALRLVKGGNGPRDYLDAVLDDEDLLNVVDKVTYERTTPQSALEGDAPSEVRVKLTDGHVFETYVSHARGTAQRPLLEDEVLAKFRDLAAPSLGRGRAEHVIALVQDLEHVTEIEELSTALKIA</sequence>
<dbReference type="InterPro" id="IPR005656">
    <property type="entry name" value="MmgE_PrpD"/>
</dbReference>
<dbReference type="InterPro" id="IPR045337">
    <property type="entry name" value="MmgE_PrpD_C"/>
</dbReference>
<evidence type="ECO:0000313" key="5">
    <source>
        <dbReference type="Proteomes" id="UP001252243"/>
    </source>
</evidence>
<proteinExistence type="inferred from homology"/>
<dbReference type="InterPro" id="IPR045336">
    <property type="entry name" value="MmgE_PrpD_N"/>
</dbReference>
<dbReference type="RefSeq" id="WP_310057664.1">
    <property type="nucleotide sequence ID" value="NZ_JAVDVQ010000010.1"/>
</dbReference>
<evidence type="ECO:0000259" key="3">
    <source>
        <dbReference type="Pfam" id="PF19305"/>
    </source>
</evidence>
<feature type="domain" description="MmgE/PrpD C-terminal" evidence="3">
    <location>
        <begin position="271"/>
        <end position="441"/>
    </location>
</feature>
<dbReference type="Gene3D" id="1.10.4100.10">
    <property type="entry name" value="2-methylcitrate dehydratase PrpD"/>
    <property type="match status" value="1"/>
</dbReference>
<comment type="similarity">
    <text evidence="1">Belongs to the PrpD family.</text>
</comment>
<evidence type="ECO:0000259" key="2">
    <source>
        <dbReference type="Pfam" id="PF03972"/>
    </source>
</evidence>